<feature type="chain" id="PRO_5039099307" evidence="1">
    <location>
        <begin position="28"/>
        <end position="453"/>
    </location>
</feature>
<evidence type="ECO:0000256" key="1">
    <source>
        <dbReference type="SAM" id="SignalP"/>
    </source>
</evidence>
<name>A0A3N0GN98_9ACTN</name>
<dbReference type="Pfam" id="PF01547">
    <property type="entry name" value="SBP_bac_1"/>
    <property type="match status" value="1"/>
</dbReference>
<dbReference type="SUPFAM" id="SSF53850">
    <property type="entry name" value="Periplasmic binding protein-like II"/>
    <property type="match status" value="1"/>
</dbReference>
<reference evidence="2 3" key="1">
    <citation type="submission" date="2018-11" db="EMBL/GenBank/DDBJ databases">
        <authorList>
            <person name="Li F."/>
        </authorList>
    </citation>
    <scope>NUCLEOTIDE SEQUENCE [LARGE SCALE GENOMIC DNA]</scope>
    <source>
        <strain evidence="2 3">Gsoil 818</strain>
    </source>
</reference>
<keyword evidence="1" id="KW-0732">Signal</keyword>
<organism evidence="2 3">
    <name type="scientific">Nocardioides pocheonensis</name>
    <dbReference type="NCBI Taxonomy" id="661485"/>
    <lineage>
        <taxon>Bacteria</taxon>
        <taxon>Bacillati</taxon>
        <taxon>Actinomycetota</taxon>
        <taxon>Actinomycetes</taxon>
        <taxon>Propionibacteriales</taxon>
        <taxon>Nocardioidaceae</taxon>
        <taxon>Nocardioides</taxon>
    </lineage>
</organism>
<dbReference type="Proteomes" id="UP000279994">
    <property type="component" value="Unassembled WGS sequence"/>
</dbReference>
<dbReference type="Gene3D" id="3.40.190.10">
    <property type="entry name" value="Periplasmic binding protein-like II"/>
    <property type="match status" value="3"/>
</dbReference>
<evidence type="ECO:0000313" key="2">
    <source>
        <dbReference type="EMBL" id="RNM13638.1"/>
    </source>
</evidence>
<sequence>MKIGHRRRFRRLGLILAALTASTLILAGCGGSGGSGSANDSGGTKASPQALDAALKKGGTITYWTWTPSAEAQVKAFMVEYPNVKVNLVNAGTGNDHYTKLQNAIKAGSGAPDVAQIEYQALPQYALPGYLVDLRQYGLDSLESDYTPSTWRAVHVGDGLYGLPQDSGPMAMFYDKTVFDKYHIDVPKTWDEYTAAAKKLHAADPKEYITNDSGDPGFTTSMIWQAGGKPFTTDGKKVTINLQDEGSKKWTAVWNPLVQQGLVSQIPGWSDEWFKGLANGTIATMIYGAWMPGVFESSAPGGSGNWRVAPMPTYDGQPATAENGGSTESVIKQSKNPALAAAFVRWLNNGNGIKPFLEKGGFPATVKDLKDPSFVNKPDPYFGGQQVNQVLTAAADSVVPGWSYLPFELYANTIYGDTAGKAYQAKSDLNGGLQAWQDALVKYGNQQGFEVNK</sequence>
<protein>
    <submittedName>
        <fullName evidence="2">Sugar ABC transporter substrate-binding protein</fullName>
    </submittedName>
</protein>
<dbReference type="PANTHER" id="PTHR43649:SF14">
    <property type="entry name" value="BLR3389 PROTEIN"/>
    <property type="match status" value="1"/>
</dbReference>
<gene>
    <name evidence="2" type="ORF">EFL26_11610</name>
</gene>
<dbReference type="OrthoDB" id="2531053at2"/>
<dbReference type="PANTHER" id="PTHR43649">
    <property type="entry name" value="ARABINOSE-BINDING PROTEIN-RELATED"/>
    <property type="match status" value="1"/>
</dbReference>
<accession>A0A3N0GN98</accession>
<dbReference type="PROSITE" id="PS51257">
    <property type="entry name" value="PROKAR_LIPOPROTEIN"/>
    <property type="match status" value="1"/>
</dbReference>
<keyword evidence="3" id="KW-1185">Reference proteome</keyword>
<dbReference type="CDD" id="cd13585">
    <property type="entry name" value="PBP2_TMBP_like"/>
    <property type="match status" value="1"/>
</dbReference>
<proteinExistence type="predicted"/>
<dbReference type="InterPro" id="IPR050490">
    <property type="entry name" value="Bact_solute-bd_prot1"/>
</dbReference>
<feature type="signal peptide" evidence="1">
    <location>
        <begin position="1"/>
        <end position="27"/>
    </location>
</feature>
<comment type="caution">
    <text evidence="2">The sequence shown here is derived from an EMBL/GenBank/DDBJ whole genome shotgun (WGS) entry which is preliminary data.</text>
</comment>
<dbReference type="EMBL" id="RJSF01000040">
    <property type="protein sequence ID" value="RNM13638.1"/>
    <property type="molecule type" value="Genomic_DNA"/>
</dbReference>
<dbReference type="RefSeq" id="WP_123223045.1">
    <property type="nucleotide sequence ID" value="NZ_RJSF01000040.1"/>
</dbReference>
<dbReference type="InterPro" id="IPR006059">
    <property type="entry name" value="SBP"/>
</dbReference>
<evidence type="ECO:0000313" key="3">
    <source>
        <dbReference type="Proteomes" id="UP000279994"/>
    </source>
</evidence>
<dbReference type="AlphaFoldDB" id="A0A3N0GN98"/>